<feature type="domain" description="PLD phosphodiesterase" evidence="6">
    <location>
        <begin position="429"/>
        <end position="456"/>
    </location>
</feature>
<name>A0A6A8GUN6_9LACO</name>
<keyword evidence="4" id="KW-1133">Transmembrane helix</keyword>
<keyword evidence="3" id="KW-0812">Transmembrane</keyword>
<dbReference type="RefSeq" id="WP_154236903.1">
    <property type="nucleotide sequence ID" value="NZ_WKNS01000011.1"/>
</dbReference>
<evidence type="ECO:0000256" key="1">
    <source>
        <dbReference type="ARBA" id="ARBA00004651"/>
    </source>
</evidence>
<proteinExistence type="predicted"/>
<dbReference type="Gene3D" id="3.30.870.10">
    <property type="entry name" value="Endonuclease Chain A"/>
    <property type="match status" value="2"/>
</dbReference>
<dbReference type="CDD" id="cd09154">
    <property type="entry name" value="PLDc_SMU_988_like_1"/>
    <property type="match status" value="1"/>
</dbReference>
<evidence type="ECO:0000259" key="6">
    <source>
        <dbReference type="PROSITE" id="PS50035"/>
    </source>
</evidence>
<dbReference type="InterPro" id="IPR001736">
    <property type="entry name" value="PLipase_D/transphosphatidylase"/>
</dbReference>
<reference evidence="7" key="1">
    <citation type="journal article" date="2019" name="Nat. Med.">
        <title>A library of human gut bacterial isolates paired with longitudinal multiomics data enables mechanistic microbiome research.</title>
        <authorList>
            <person name="Poyet M."/>
            <person name="Groussin M."/>
            <person name="Gibbons S.M."/>
            <person name="Avila-Pacheco J."/>
            <person name="Jiang X."/>
            <person name="Kearney S.M."/>
            <person name="Perrotta A.R."/>
            <person name="Berdy B."/>
            <person name="Zhao S."/>
            <person name="Lieberman T.D."/>
            <person name="Swanson P.K."/>
            <person name="Smith M."/>
            <person name="Roesemann S."/>
            <person name="Alexander J.E."/>
            <person name="Rich S.A."/>
            <person name="Livny J."/>
            <person name="Vlamakis H."/>
            <person name="Clish C."/>
            <person name="Bullock K."/>
            <person name="Deik A."/>
            <person name="Scott J."/>
            <person name="Pierce K.A."/>
            <person name="Xavier R.J."/>
            <person name="Alm E.J."/>
        </authorList>
    </citation>
    <scope>NUCLEOTIDE SEQUENCE</scope>
    <source>
        <strain evidence="7">BIOML-A18</strain>
    </source>
</reference>
<dbReference type="PANTHER" id="PTHR21248">
    <property type="entry name" value="CARDIOLIPIN SYNTHASE"/>
    <property type="match status" value="1"/>
</dbReference>
<keyword evidence="5" id="KW-0472">Membrane</keyword>
<dbReference type="CDD" id="cd09160">
    <property type="entry name" value="PLDc_SMU_988_like_2"/>
    <property type="match status" value="1"/>
</dbReference>
<dbReference type="EMBL" id="WKOD01000010">
    <property type="protein sequence ID" value="MSA68415.1"/>
    <property type="molecule type" value="Genomic_DNA"/>
</dbReference>
<organism evidence="7">
    <name type="scientific">Ligilactobacillus ruminis</name>
    <dbReference type="NCBI Taxonomy" id="1623"/>
    <lineage>
        <taxon>Bacteria</taxon>
        <taxon>Bacillati</taxon>
        <taxon>Bacillota</taxon>
        <taxon>Bacilli</taxon>
        <taxon>Lactobacillales</taxon>
        <taxon>Lactobacillaceae</taxon>
        <taxon>Ligilactobacillus</taxon>
    </lineage>
</organism>
<feature type="domain" description="PLD phosphodiesterase" evidence="6">
    <location>
        <begin position="247"/>
        <end position="274"/>
    </location>
</feature>
<dbReference type="SMART" id="SM00155">
    <property type="entry name" value="PLDc"/>
    <property type="match status" value="2"/>
</dbReference>
<sequence>MDGGSDVETYEGKQKSKNGIKRLIFSVLSILLQVVFLILIFTRLNEYASIIDWTTRVLAILLVLFIYSQNQTATMKVPWIILILAFPILGVALYFLVGLNGGTKKMKRRYDKVDEKLFKYLGEGVKNPDGRGISEYIHKYSGYPVYENTEVKYFDEAIKGLDSQLHDLALARDFIFMEYHAIEDKEAWQKIQTVLEERVKAGVEVRVFYDDMGSIGFVNMSFAKKLEAVGIKCRVFNPLMPGLNMFFNNRDHRKITVIDGKIGYTGGYNLANEYFNFTHPYGEWKDTGIRICGQAVRSLTVSFLEMWNASSKEERDSEENLAFYLKNRNYPENCAGYIQPYADSPLDGEQVGEEVYISMVNKAERYCYFMTPYLIITDEFAHALSLASKRGVDVRIVTPGIPDKKPIYSVTRSFYNVLAENGVRIFEWKPGFCHAKMSVADDRLATCGTINLDYRSLYHHFENGCFMTDVPAVLSIKEDFDETFKQCREVTEKYSVKWSAPHRLSQMIMRLFAQLL</sequence>
<dbReference type="SUPFAM" id="SSF56024">
    <property type="entry name" value="Phospholipase D/nuclease"/>
    <property type="match status" value="2"/>
</dbReference>
<evidence type="ECO:0000256" key="2">
    <source>
        <dbReference type="ARBA" id="ARBA00022475"/>
    </source>
</evidence>
<dbReference type="Pfam" id="PF13091">
    <property type="entry name" value="PLDc_2"/>
    <property type="match status" value="2"/>
</dbReference>
<dbReference type="InterPro" id="IPR027379">
    <property type="entry name" value="CLS_N"/>
</dbReference>
<evidence type="ECO:0000256" key="3">
    <source>
        <dbReference type="ARBA" id="ARBA00022692"/>
    </source>
</evidence>
<dbReference type="GO" id="GO:0005886">
    <property type="term" value="C:plasma membrane"/>
    <property type="evidence" value="ECO:0007669"/>
    <property type="project" value="UniProtKB-SubCell"/>
</dbReference>
<comment type="caution">
    <text evidence="7">The sequence shown here is derived from an EMBL/GenBank/DDBJ whole genome shotgun (WGS) entry which is preliminary data.</text>
</comment>
<gene>
    <name evidence="7" type="ORF">GKC89_04810</name>
</gene>
<dbReference type="AlphaFoldDB" id="A0A6A8GUN6"/>
<dbReference type="Pfam" id="PF13396">
    <property type="entry name" value="PLDc_N"/>
    <property type="match status" value="1"/>
</dbReference>
<dbReference type="InterPro" id="IPR025202">
    <property type="entry name" value="PLD-like_dom"/>
</dbReference>
<dbReference type="GO" id="GO:0032049">
    <property type="term" value="P:cardiolipin biosynthetic process"/>
    <property type="evidence" value="ECO:0007669"/>
    <property type="project" value="UniProtKB-ARBA"/>
</dbReference>
<keyword evidence="2" id="KW-1003">Cell membrane</keyword>
<dbReference type="PANTHER" id="PTHR21248:SF22">
    <property type="entry name" value="PHOSPHOLIPASE D"/>
    <property type="match status" value="1"/>
</dbReference>
<evidence type="ECO:0000256" key="4">
    <source>
        <dbReference type="ARBA" id="ARBA00022989"/>
    </source>
</evidence>
<dbReference type="GO" id="GO:0030572">
    <property type="term" value="F:phosphatidyltransferase activity"/>
    <property type="evidence" value="ECO:0007669"/>
    <property type="project" value="UniProtKB-ARBA"/>
</dbReference>
<evidence type="ECO:0000313" key="7">
    <source>
        <dbReference type="EMBL" id="MSA68415.1"/>
    </source>
</evidence>
<protein>
    <submittedName>
        <fullName evidence="7">Cardiolipin synthase</fullName>
    </submittedName>
</protein>
<comment type="subcellular location">
    <subcellularLocation>
        <location evidence="1">Cell membrane</location>
        <topology evidence="1">Multi-pass membrane protein</topology>
    </subcellularLocation>
</comment>
<dbReference type="PROSITE" id="PS50035">
    <property type="entry name" value="PLD"/>
    <property type="match status" value="2"/>
</dbReference>
<accession>A0A6A8GUN6</accession>
<evidence type="ECO:0000256" key="5">
    <source>
        <dbReference type="ARBA" id="ARBA00023136"/>
    </source>
</evidence>